<reference evidence="4 5" key="1">
    <citation type="submission" date="2016-10" db="EMBL/GenBank/DDBJ databases">
        <authorList>
            <person name="de Groot N.N."/>
        </authorList>
    </citation>
    <scope>NUCLEOTIDE SEQUENCE [LARGE SCALE GENOMIC DNA]</scope>
    <source>
        <strain evidence="4 5">DSM 20117</strain>
    </source>
</reference>
<dbReference type="PROSITE" id="PS50006">
    <property type="entry name" value="FHA_DOMAIN"/>
    <property type="match status" value="1"/>
</dbReference>
<name>A0A1H1H081_9MICC</name>
<dbReference type="RefSeq" id="WP_074702629.1">
    <property type="nucleotide sequence ID" value="NZ_CP018863.1"/>
</dbReference>
<dbReference type="OrthoDB" id="9815925at2"/>
<evidence type="ECO:0000256" key="1">
    <source>
        <dbReference type="ARBA" id="ARBA00022553"/>
    </source>
</evidence>
<dbReference type="CDD" id="cd22684">
    <property type="entry name" value="FHA_GarA_OdhI-like"/>
    <property type="match status" value="1"/>
</dbReference>
<dbReference type="Pfam" id="PF00498">
    <property type="entry name" value="FHA"/>
    <property type="match status" value="1"/>
</dbReference>
<dbReference type="STRING" id="37928.SAMN04489742_4444"/>
<proteinExistence type="predicted"/>
<feature type="region of interest" description="Disordered" evidence="2">
    <location>
        <begin position="1"/>
        <end position="34"/>
    </location>
</feature>
<evidence type="ECO:0000256" key="2">
    <source>
        <dbReference type="SAM" id="MobiDB-lite"/>
    </source>
</evidence>
<dbReference type="InterPro" id="IPR008984">
    <property type="entry name" value="SMAD_FHA_dom_sf"/>
</dbReference>
<evidence type="ECO:0000313" key="4">
    <source>
        <dbReference type="EMBL" id="SDR18496.1"/>
    </source>
</evidence>
<feature type="domain" description="FHA" evidence="3">
    <location>
        <begin position="79"/>
        <end position="128"/>
    </location>
</feature>
<accession>A0A1H1H081</accession>
<dbReference type="InterPro" id="IPR000253">
    <property type="entry name" value="FHA_dom"/>
</dbReference>
<dbReference type="EMBL" id="FNKH01000002">
    <property type="protein sequence ID" value="SDR18496.1"/>
    <property type="molecule type" value="Genomic_DNA"/>
</dbReference>
<organism evidence="4 5">
    <name type="scientific">Crystallibacter crystallopoietes</name>
    <dbReference type="NCBI Taxonomy" id="37928"/>
    <lineage>
        <taxon>Bacteria</taxon>
        <taxon>Bacillati</taxon>
        <taxon>Actinomycetota</taxon>
        <taxon>Actinomycetes</taxon>
        <taxon>Micrococcales</taxon>
        <taxon>Micrococcaceae</taxon>
        <taxon>Crystallibacter</taxon>
    </lineage>
</organism>
<evidence type="ECO:0000259" key="3">
    <source>
        <dbReference type="PROSITE" id="PS50006"/>
    </source>
</evidence>
<dbReference type="PANTHER" id="PTHR23308">
    <property type="entry name" value="NUCLEAR INHIBITOR OF PROTEIN PHOSPHATASE-1"/>
    <property type="match status" value="1"/>
</dbReference>
<dbReference type="AlphaFoldDB" id="A0A1H1H081"/>
<dbReference type="SMART" id="SM00240">
    <property type="entry name" value="FHA"/>
    <property type="match status" value="1"/>
</dbReference>
<gene>
    <name evidence="4" type="ORF">SAMN04489742_4444</name>
</gene>
<sequence length="160" mass="16884">MVGEEHNARGTGHDHGASEASAETTSISLPPQAKSYLPKPQLTAEEEAAVLALPAGSALLIAHSGPNHGARFLLDQDVTTAGRHPEADIFLDDVTVSRKHVEFRRTGEGFTVVDSGSLNGTYVNNDRVDSLALRTGNEVQIGKFRLTYYAGSGAAGKGQD</sequence>
<dbReference type="KEGG" id="acry:AC20117_17170"/>
<dbReference type="Gene3D" id="2.60.200.20">
    <property type="match status" value="1"/>
</dbReference>
<evidence type="ECO:0000313" key="5">
    <source>
        <dbReference type="Proteomes" id="UP000181917"/>
    </source>
</evidence>
<dbReference type="Proteomes" id="UP000181917">
    <property type="component" value="Unassembled WGS sequence"/>
</dbReference>
<dbReference type="InterPro" id="IPR050923">
    <property type="entry name" value="Cell_Proc_Reg/RNA_Proc"/>
</dbReference>
<feature type="compositionally biased region" description="Basic and acidic residues" evidence="2">
    <location>
        <begin position="1"/>
        <end position="17"/>
    </location>
</feature>
<dbReference type="SUPFAM" id="SSF49879">
    <property type="entry name" value="SMAD/FHA domain"/>
    <property type="match status" value="1"/>
</dbReference>
<keyword evidence="5" id="KW-1185">Reference proteome</keyword>
<protein>
    <submittedName>
        <fullName evidence="4">FHA domain-containing protein</fullName>
    </submittedName>
</protein>
<keyword evidence="1" id="KW-0597">Phosphoprotein</keyword>